<reference evidence="2 3" key="1">
    <citation type="submission" date="2015-01" db="EMBL/GenBank/DDBJ databases">
        <title>Evolution of Trichinella species and genotypes.</title>
        <authorList>
            <person name="Korhonen P.K."/>
            <person name="Edoardo P."/>
            <person name="Giuseppe L.R."/>
            <person name="Gasser R.B."/>
        </authorList>
    </citation>
    <scope>NUCLEOTIDE SEQUENCE [LARGE SCALE GENOMIC DNA]</scope>
    <source>
        <strain evidence="2">ISS417</strain>
    </source>
</reference>
<dbReference type="EMBL" id="JYDJ01000305">
    <property type="protein sequence ID" value="KRX37547.1"/>
    <property type="molecule type" value="Genomic_DNA"/>
</dbReference>
<proteinExistence type="predicted"/>
<feature type="region of interest" description="Disordered" evidence="1">
    <location>
        <begin position="1"/>
        <end position="29"/>
    </location>
</feature>
<gene>
    <name evidence="2" type="ORF">T05_1749</name>
</gene>
<evidence type="ECO:0000313" key="3">
    <source>
        <dbReference type="Proteomes" id="UP000055048"/>
    </source>
</evidence>
<keyword evidence="3" id="KW-1185">Reference proteome</keyword>
<comment type="caution">
    <text evidence="2">The sequence shown here is derived from an EMBL/GenBank/DDBJ whole genome shotgun (WGS) entry which is preliminary data.</text>
</comment>
<dbReference type="AlphaFoldDB" id="A0A0V0TEX1"/>
<sequence length="82" mass="9104">MMRGVENDNSTTDYSYEQSTETETDVAGGILTTPHGPIYLHKIMKSTAGFSLLVNRCRRSSSKISDHWEIISCCIGDGKFSQ</sequence>
<evidence type="ECO:0000313" key="2">
    <source>
        <dbReference type="EMBL" id="KRX37547.1"/>
    </source>
</evidence>
<protein>
    <submittedName>
        <fullName evidence="2">Uncharacterized protein</fullName>
    </submittedName>
</protein>
<dbReference type="Proteomes" id="UP000055048">
    <property type="component" value="Unassembled WGS sequence"/>
</dbReference>
<accession>A0A0V0TEX1</accession>
<organism evidence="2 3">
    <name type="scientific">Trichinella murrelli</name>
    <dbReference type="NCBI Taxonomy" id="144512"/>
    <lineage>
        <taxon>Eukaryota</taxon>
        <taxon>Metazoa</taxon>
        <taxon>Ecdysozoa</taxon>
        <taxon>Nematoda</taxon>
        <taxon>Enoplea</taxon>
        <taxon>Dorylaimia</taxon>
        <taxon>Trichinellida</taxon>
        <taxon>Trichinellidae</taxon>
        <taxon>Trichinella</taxon>
    </lineage>
</organism>
<name>A0A0V0TEX1_9BILA</name>
<evidence type="ECO:0000256" key="1">
    <source>
        <dbReference type="SAM" id="MobiDB-lite"/>
    </source>
</evidence>
<feature type="compositionally biased region" description="Polar residues" evidence="1">
    <location>
        <begin position="7"/>
        <end position="21"/>
    </location>
</feature>